<keyword evidence="1" id="KW-1133">Transmembrane helix</keyword>
<sequence>MQHVIKSIFLFVLFLLGMFCILIFIHGTFAPEQVNPFKSSYGHLHSRLKEVKKIENVDILFLGASRTYRAFDTRIFQKQGYFTFNLGSSAQTPLQTKMLLKKYITKLNPKLVVFEVNPDTFSSEGVESALDVINNEQLDSELVKMVFTINHSKAYRNLIYAFEKDLFNLNVNYHQPVKIAEDTYIAGGYVERNLDFFKKPQNIQNTTWKSNKKQLEAFNEIISFFKEQNINYMLVNTPTTQQYYNSLTNRSEFNNLMKNHGIYYDFNETLQLNDSLCFYDRFHLNQNGVDIFDKEFIDVILMNKPLKPTTAP</sequence>
<keyword evidence="1" id="KW-0472">Membrane</keyword>
<evidence type="ECO:0008006" key="3">
    <source>
        <dbReference type="Google" id="ProtNLM"/>
    </source>
</evidence>
<keyword evidence="1" id="KW-0812">Transmembrane</keyword>
<feature type="transmembrane region" description="Helical" evidence="1">
    <location>
        <begin position="7"/>
        <end position="29"/>
    </location>
</feature>
<accession>A0A5J4QBD6</accession>
<evidence type="ECO:0000256" key="1">
    <source>
        <dbReference type="SAM" id="Phobius"/>
    </source>
</evidence>
<organism evidence="2">
    <name type="scientific">termite gut metagenome</name>
    <dbReference type="NCBI Taxonomy" id="433724"/>
    <lineage>
        <taxon>unclassified sequences</taxon>
        <taxon>metagenomes</taxon>
        <taxon>organismal metagenomes</taxon>
    </lineage>
</organism>
<dbReference type="SUPFAM" id="SSF52266">
    <property type="entry name" value="SGNH hydrolase"/>
    <property type="match status" value="1"/>
</dbReference>
<dbReference type="AlphaFoldDB" id="A0A5J4QBD6"/>
<protein>
    <recommendedName>
        <fullName evidence="3">SGNH hydrolase-type esterase domain-containing protein</fullName>
    </recommendedName>
</protein>
<gene>
    <name evidence="2" type="ORF">EZS27_031900</name>
</gene>
<proteinExistence type="predicted"/>
<dbReference type="EMBL" id="SNRY01004320">
    <property type="protein sequence ID" value="KAA6318041.1"/>
    <property type="molecule type" value="Genomic_DNA"/>
</dbReference>
<name>A0A5J4QBD6_9ZZZZ</name>
<evidence type="ECO:0000313" key="2">
    <source>
        <dbReference type="EMBL" id="KAA6318041.1"/>
    </source>
</evidence>
<reference evidence="2" key="1">
    <citation type="submission" date="2019-03" db="EMBL/GenBank/DDBJ databases">
        <title>Single cell metagenomics reveals metabolic interactions within the superorganism composed of flagellate Streblomastix strix and complex community of Bacteroidetes bacteria on its surface.</title>
        <authorList>
            <person name="Treitli S.C."/>
            <person name="Kolisko M."/>
            <person name="Husnik F."/>
            <person name="Keeling P."/>
            <person name="Hampl V."/>
        </authorList>
    </citation>
    <scope>NUCLEOTIDE SEQUENCE</scope>
    <source>
        <strain evidence="2">STM</strain>
    </source>
</reference>
<comment type="caution">
    <text evidence="2">The sequence shown here is derived from an EMBL/GenBank/DDBJ whole genome shotgun (WGS) entry which is preliminary data.</text>
</comment>